<evidence type="ECO:0000313" key="1">
    <source>
        <dbReference type="EMBL" id="CAM9583415.1"/>
    </source>
</evidence>
<dbReference type="EMBL" id="OX596097">
    <property type="protein sequence ID" value="CAM9583415.1"/>
    <property type="molecule type" value="Genomic_DNA"/>
</dbReference>
<dbReference type="Proteomes" id="UP001162501">
    <property type="component" value="Chromosome 13"/>
</dbReference>
<feature type="non-terminal residue" evidence="1">
    <location>
        <position position="1"/>
    </location>
</feature>
<evidence type="ECO:0000313" key="2">
    <source>
        <dbReference type="Proteomes" id="UP001162501"/>
    </source>
</evidence>
<sequence length="168" mass="17826">TALAPREAGHGSLLVLLTLPTSTLRSPRTRPQTAAGLRPVLTLQMWSQSMGNALTAATSLPRHRPEVGGESEGPQDKPVAREPRVGASPSRTQKPVALRRRVERGPQSLQGPTPMSLDHLKVTCHHQAPVTGAPTLGREAWARPLEEHGPTAEPEEGGMGLGQGTTKT</sequence>
<reference evidence="1" key="2">
    <citation type="submission" date="2025-03" db="EMBL/GenBank/DDBJ databases">
        <authorList>
            <consortium name="ELIXIR-Norway"/>
            <consortium name="Elixir Norway"/>
        </authorList>
    </citation>
    <scope>NUCLEOTIDE SEQUENCE</scope>
</reference>
<name>A0AC59YCL9_RANTA</name>
<gene>
    <name evidence="1" type="ORF">MRATA1EN22A_LOCUS4561</name>
</gene>
<organism evidence="1 2">
    <name type="scientific">Rangifer tarandus platyrhynchus</name>
    <name type="common">Svalbard reindeer</name>
    <dbReference type="NCBI Taxonomy" id="3082113"/>
    <lineage>
        <taxon>Eukaryota</taxon>
        <taxon>Metazoa</taxon>
        <taxon>Chordata</taxon>
        <taxon>Craniata</taxon>
        <taxon>Vertebrata</taxon>
        <taxon>Euteleostomi</taxon>
        <taxon>Mammalia</taxon>
        <taxon>Eutheria</taxon>
        <taxon>Laurasiatheria</taxon>
        <taxon>Artiodactyla</taxon>
        <taxon>Ruminantia</taxon>
        <taxon>Pecora</taxon>
        <taxon>Cervidae</taxon>
        <taxon>Odocoileinae</taxon>
        <taxon>Rangifer</taxon>
    </lineage>
</organism>
<reference evidence="1" key="1">
    <citation type="submission" date="2023-05" db="EMBL/GenBank/DDBJ databases">
        <authorList>
            <consortium name="ELIXIR-Norway"/>
        </authorList>
    </citation>
    <scope>NUCLEOTIDE SEQUENCE</scope>
</reference>
<protein>
    <submittedName>
        <fullName evidence="1">Uncharacterized protein</fullName>
    </submittedName>
</protein>
<accession>A0AC59YCL9</accession>
<feature type="non-terminal residue" evidence="1">
    <location>
        <position position="168"/>
    </location>
</feature>
<proteinExistence type="predicted"/>